<evidence type="ECO:0000259" key="2">
    <source>
        <dbReference type="SMART" id="SM00854"/>
    </source>
</evidence>
<comment type="caution">
    <text evidence="3">The sequence shown here is derived from an EMBL/GenBank/DDBJ whole genome shotgun (WGS) entry which is preliminary data.</text>
</comment>
<dbReference type="PANTHER" id="PTHR33393">
    <property type="entry name" value="POLYGLUTAMINE SYNTHESIS ACCESSORY PROTEIN RV0574C-RELATED"/>
    <property type="match status" value="1"/>
</dbReference>
<dbReference type="NCBIfam" id="TIGR04336">
    <property type="entry name" value="AmmeMemoSam_B"/>
    <property type="match status" value="1"/>
</dbReference>
<dbReference type="SUPFAM" id="SSF56300">
    <property type="entry name" value="Metallo-dependent phosphatases"/>
    <property type="match status" value="1"/>
</dbReference>
<dbReference type="CDD" id="cd07381">
    <property type="entry name" value="MPP_CapA"/>
    <property type="match status" value="1"/>
</dbReference>
<reference evidence="3 4" key="1">
    <citation type="journal article" date="2015" name="Nature">
        <title>rRNA introns, odd ribosomes, and small enigmatic genomes across a large radiation of phyla.</title>
        <authorList>
            <person name="Brown C.T."/>
            <person name="Hug L.A."/>
            <person name="Thomas B.C."/>
            <person name="Sharon I."/>
            <person name="Castelle C.J."/>
            <person name="Singh A."/>
            <person name="Wilkins M.J."/>
            <person name="Williams K.H."/>
            <person name="Banfield J.F."/>
        </authorList>
    </citation>
    <scope>NUCLEOTIDE SEQUENCE [LARGE SCALE GENOMIC DNA]</scope>
</reference>
<gene>
    <name evidence="3" type="ORF">UY44_C0003G0021</name>
</gene>
<organism evidence="3 4">
    <name type="scientific">Candidatus Kaiserbacteria bacterium GW2011_GWA2_49_19</name>
    <dbReference type="NCBI Taxonomy" id="1618669"/>
    <lineage>
        <taxon>Bacteria</taxon>
        <taxon>Candidatus Kaiseribacteriota</taxon>
    </lineage>
</organism>
<evidence type="ECO:0000313" key="3">
    <source>
        <dbReference type="EMBL" id="KKW09348.1"/>
    </source>
</evidence>
<dbReference type="Pfam" id="PF09587">
    <property type="entry name" value="PGA_cap"/>
    <property type="match status" value="1"/>
</dbReference>
<dbReference type="InterPro" id="IPR002737">
    <property type="entry name" value="MEMO1_fam"/>
</dbReference>
<dbReference type="Pfam" id="PF01875">
    <property type="entry name" value="Memo"/>
    <property type="match status" value="1"/>
</dbReference>
<dbReference type="InterPro" id="IPR029052">
    <property type="entry name" value="Metallo-depent_PP-like"/>
</dbReference>
<dbReference type="AlphaFoldDB" id="A0A0G1VS56"/>
<name>A0A0G1VS56_9BACT</name>
<evidence type="ECO:0000313" key="4">
    <source>
        <dbReference type="Proteomes" id="UP000033965"/>
    </source>
</evidence>
<feature type="domain" description="Capsule synthesis protein CapA" evidence="2">
    <location>
        <begin position="307"/>
        <end position="537"/>
    </location>
</feature>
<sequence>MKSNFFIGGIFLALVGAFLLYFNWAVSAPRRGEAVAAKPAAAPYHRATSLDRDRFEEFFSAAAPGAAVGEPVASAVVPHHLAAAAPLAVFFEMMKGQKPPVVVLLGPNHKQAGRDSIVTSEYEWKTPYGNISPASAVIQKLVVQKVVAVNETVIDPEWSVGALVPFIKRTWPSATLVPLIVKDRTPAAILEQLAQTLAGTLPPGSLVLVSVDFSHYLPYFVADFHDILSENILATGDSTRLNKAEIDSIPSLYFLFSYNRLRGAQKWHEVSRTNSAALANHPEWGKTTSHLVSYYTAGDPAPDTVITIQFFGDIMLDRNVAKAMGARGFDYLLEKIRGQENRFFSGVDFFMANLEGAFAPSRVQTSKEIAFQFDPTLARELKKFGFDAATIANNHVYDMGRKNVAFTKQTLAEAGVSYCGDQLAEGAEYNLVAGRELGLLEPVAFVCLETVTHVINKNNLAAAIADARQKARYVIVQAHGGAEYRRASTKAQQELYHWLIDQGATAVIGHHPHVVEEIEIYHGKPIFYSLGNFIFDQYFSKDTQEGLSVGLVLKDGAVSGARLFPFFGVRSQVQLMTGERRDEFMKWMSENSRLDGRTIEDGKIAL</sequence>
<comment type="similarity">
    <text evidence="1">Belongs to the CapA family.</text>
</comment>
<dbReference type="Gene3D" id="3.40.830.10">
    <property type="entry name" value="LigB-like"/>
    <property type="match status" value="1"/>
</dbReference>
<proteinExistence type="inferred from homology"/>
<dbReference type="EMBL" id="LCPZ01000003">
    <property type="protein sequence ID" value="KKW09348.1"/>
    <property type="molecule type" value="Genomic_DNA"/>
</dbReference>
<dbReference type="SMART" id="SM00854">
    <property type="entry name" value="PGA_cap"/>
    <property type="match status" value="1"/>
</dbReference>
<dbReference type="PATRIC" id="fig|1618669.3.peg.163"/>
<dbReference type="Proteomes" id="UP000033965">
    <property type="component" value="Unassembled WGS sequence"/>
</dbReference>
<dbReference type="InterPro" id="IPR052169">
    <property type="entry name" value="CW_Biosynth-Accessory"/>
</dbReference>
<accession>A0A0G1VS56</accession>
<protein>
    <recommendedName>
        <fullName evidence="2">Capsule synthesis protein CapA domain-containing protein</fullName>
    </recommendedName>
</protein>
<dbReference type="PANTHER" id="PTHR33393:SF11">
    <property type="entry name" value="POLYGLUTAMINE SYNTHESIS ACCESSORY PROTEIN RV0574C-RELATED"/>
    <property type="match status" value="1"/>
</dbReference>
<dbReference type="InterPro" id="IPR019079">
    <property type="entry name" value="Capsule_synth_CapA"/>
</dbReference>
<evidence type="ECO:0000256" key="1">
    <source>
        <dbReference type="ARBA" id="ARBA00005662"/>
    </source>
</evidence>